<feature type="non-terminal residue" evidence="1">
    <location>
        <position position="683"/>
    </location>
</feature>
<dbReference type="EMBL" id="PKSM01000075">
    <property type="protein sequence ID" value="POW17429.1"/>
    <property type="molecule type" value="Genomic_DNA"/>
</dbReference>
<protein>
    <submittedName>
        <fullName evidence="1">Uncharacterized protein</fullName>
    </submittedName>
</protein>
<reference evidence="2" key="2">
    <citation type="journal article" date="2018" name="BMC Genomics">
        <title>Genomic insights into host adaptation between the wheat stripe rust pathogen (Puccinia striiformis f. sp. tritici) and the barley stripe rust pathogen (Puccinia striiformis f. sp. hordei).</title>
        <authorList>
            <person name="Xia C."/>
            <person name="Wang M."/>
            <person name="Yin C."/>
            <person name="Cornejo O.E."/>
            <person name="Hulbert S.H."/>
            <person name="Chen X."/>
        </authorList>
    </citation>
    <scope>NUCLEOTIDE SEQUENCE [LARGE SCALE GENOMIC DNA]</scope>
    <source>
        <strain evidence="2">93TX-2</strain>
    </source>
</reference>
<gene>
    <name evidence="1" type="ORF">PSHT_06432</name>
</gene>
<organism evidence="1 2">
    <name type="scientific">Puccinia striiformis</name>
    <dbReference type="NCBI Taxonomy" id="27350"/>
    <lineage>
        <taxon>Eukaryota</taxon>
        <taxon>Fungi</taxon>
        <taxon>Dikarya</taxon>
        <taxon>Basidiomycota</taxon>
        <taxon>Pucciniomycotina</taxon>
        <taxon>Pucciniomycetes</taxon>
        <taxon>Pucciniales</taxon>
        <taxon>Pucciniaceae</taxon>
        <taxon>Puccinia</taxon>
    </lineage>
</organism>
<name>A0A2S4W6R4_9BASI</name>
<reference evidence="2" key="3">
    <citation type="journal article" date="2018" name="Mol. Plant Microbe Interact.">
        <title>Genome sequence resources for the wheat stripe rust pathogen (Puccinia striiformis f. sp. tritici) and the barley stripe rust pathogen (Puccinia striiformis f. sp. hordei).</title>
        <authorList>
            <person name="Xia C."/>
            <person name="Wang M."/>
            <person name="Yin C."/>
            <person name="Cornejo O.E."/>
            <person name="Hulbert S.H."/>
            <person name="Chen X."/>
        </authorList>
    </citation>
    <scope>NUCLEOTIDE SEQUENCE [LARGE SCALE GENOMIC DNA]</scope>
    <source>
        <strain evidence="2">93TX-2</strain>
    </source>
</reference>
<accession>A0A2S4W6R4</accession>
<dbReference type="Proteomes" id="UP000238274">
    <property type="component" value="Unassembled WGS sequence"/>
</dbReference>
<evidence type="ECO:0000313" key="2">
    <source>
        <dbReference type="Proteomes" id="UP000238274"/>
    </source>
</evidence>
<reference evidence="1 2" key="1">
    <citation type="submission" date="2017-12" db="EMBL/GenBank/DDBJ databases">
        <title>Gene loss provides genomic basis for host adaptation in cereal stripe rust fungi.</title>
        <authorList>
            <person name="Xia C."/>
        </authorList>
    </citation>
    <scope>NUCLEOTIDE SEQUENCE [LARGE SCALE GENOMIC DNA]</scope>
    <source>
        <strain evidence="1 2">93TX-2</strain>
    </source>
</reference>
<dbReference type="VEuPathDB" id="FungiDB:PSTT_03421"/>
<dbReference type="VEuPathDB" id="FungiDB:PSHT_06432"/>
<proteinExistence type="predicted"/>
<comment type="caution">
    <text evidence="1">The sequence shown here is derived from an EMBL/GenBank/DDBJ whole genome shotgun (WGS) entry which is preliminary data.</text>
</comment>
<sequence length="683" mass="77549">MAQSTVTPSNIKLFLRKLAISDSKAITLQSINGMINWLTRDALYDLQLNWEHNISIMDDFLGQATRLLAAATCPAKNLTTVYGNAPPPVELAQSITTITKLSILFFRKLLRSAIKQITAQSFTTIDSNPMRALTRAAEDLCWNVEGLVDVLGYARVWTSGILEIIEGTEGRFEGVIRLITSNIFPLIPGGDNPCSVNYLNAWLADWRKLFYAETERLCSSWFSMLVTWLANWNNLFLTATKNCISAAERVIYGTNQAFDMINRTIKWLQGHEFCNIREDWDRFVPDLNSGETFDIIIESMNQVLLEFDNYMILVVFYILPLIPSQVNCSSSETSLATWLTKLGITQSQEGPTPQFITGSTLSNSTAEVLDSITRIIKWLKGNELDNIQMDWEHHIANIDRSLGRTLRYERGYYEERLDGLLMGVLHQFDTVMRLIILYILPLIPQDPSSEQNLMAWLVDWNNLFLDANKRCIRAYETYGEIAATPSAELINWKRGLVTLIATQAVDKIDGVIKWLTGHEFNNIREDWEDYLPGINSVLFGVTRLINPTNDSDDHDGDGNESEKLLRSGMKETPLQSFTEMSSHQIDTLGESARSVLYNLSQIRDALRNNDVENGDTEYIVNYMNEVLSDFDTSRLLVVFYVLPLIPDQVNHPSSQNPLTTWLVDWNHLLLIAVQNCISAVKLL</sequence>
<dbReference type="PANTHER" id="PTHR33069">
    <property type="entry name" value="CHROMOSOME 7, WHOLE GENOME SHOTGUN SEQUENCE-RELATED"/>
    <property type="match status" value="1"/>
</dbReference>
<dbReference type="AlphaFoldDB" id="A0A2S4W6R4"/>
<keyword evidence="2" id="KW-1185">Reference proteome</keyword>
<dbReference type="PANTHER" id="PTHR33069:SF3">
    <property type="entry name" value="DYNEIN HEAVY CHAIN TAIL DOMAIN-CONTAINING PROTEIN"/>
    <property type="match status" value="1"/>
</dbReference>
<evidence type="ECO:0000313" key="1">
    <source>
        <dbReference type="EMBL" id="POW17429.1"/>
    </source>
</evidence>